<dbReference type="AlphaFoldDB" id="A0A3E2GRN2"/>
<feature type="transmembrane region" description="Helical" evidence="7">
    <location>
        <begin position="548"/>
        <end position="567"/>
    </location>
</feature>
<evidence type="ECO:0000256" key="5">
    <source>
        <dbReference type="ARBA" id="ARBA00023136"/>
    </source>
</evidence>
<evidence type="ECO:0008006" key="10">
    <source>
        <dbReference type="Google" id="ProtNLM"/>
    </source>
</evidence>
<dbReference type="PANTHER" id="PTHR43791:SF65">
    <property type="entry name" value="MAJOR FACILITATOR SUPERFAMILY (MFS) PROFILE DOMAIN-CONTAINING PROTEIN-RELATED"/>
    <property type="match status" value="1"/>
</dbReference>
<proteinExistence type="predicted"/>
<dbReference type="InterPro" id="IPR036259">
    <property type="entry name" value="MFS_trans_sf"/>
</dbReference>
<accession>A0A3E2GRN2</accession>
<reference evidence="8 9" key="1">
    <citation type="submission" date="2018-05" db="EMBL/GenBank/DDBJ databases">
        <title>Draft genome sequence of Scytalidium lignicola DSM 105466, a ubiquitous saprotrophic fungus.</title>
        <authorList>
            <person name="Buettner E."/>
            <person name="Gebauer A.M."/>
            <person name="Hofrichter M."/>
            <person name="Liers C."/>
            <person name="Kellner H."/>
        </authorList>
    </citation>
    <scope>NUCLEOTIDE SEQUENCE [LARGE SCALE GENOMIC DNA]</scope>
    <source>
        <strain evidence="8 9">DSM 105466</strain>
    </source>
</reference>
<keyword evidence="9" id="KW-1185">Reference proteome</keyword>
<feature type="transmembrane region" description="Helical" evidence="7">
    <location>
        <begin position="422"/>
        <end position="444"/>
    </location>
</feature>
<evidence type="ECO:0000313" key="8">
    <source>
        <dbReference type="EMBL" id="RFU23815.1"/>
    </source>
</evidence>
<feature type="compositionally biased region" description="Acidic residues" evidence="6">
    <location>
        <begin position="81"/>
        <end position="90"/>
    </location>
</feature>
<evidence type="ECO:0000256" key="3">
    <source>
        <dbReference type="ARBA" id="ARBA00022692"/>
    </source>
</evidence>
<comment type="caution">
    <text evidence="8">The sequence shown here is derived from an EMBL/GenBank/DDBJ whole genome shotgun (WGS) entry which is preliminary data.</text>
</comment>
<name>A0A3E2GRN2_SCYLI</name>
<keyword evidence="3 7" id="KW-0812">Transmembrane</keyword>
<evidence type="ECO:0000256" key="2">
    <source>
        <dbReference type="ARBA" id="ARBA00022448"/>
    </source>
</evidence>
<feature type="transmembrane region" description="Helical" evidence="7">
    <location>
        <begin position="450"/>
        <end position="467"/>
    </location>
</feature>
<sequence length="607" mass="69528">MNLRDTSTGSGSGSSSGTDAPVDDIPMQRFRFPYSRTRHQRLVSDVSKASSSLSSESSDIVKDSDSVVKQQSYATFREFSPDFDEEDDNNEDRTSQPLLLTRQKPLALGTPGSEKRFWFQRSKTLYDPDEIATQPSVFDDPETLEEFRPNDAWENIHRFDPDERWTWGEESALIRKIDLKIMLFAAVMFMALELDRSNISQALTDNLLGDLGMNTNDYNLGQTIFRLAFLCAELPSQLIAKWIGPDIWIPTQMVIILYLSYFYKHHELSLRLAFFWTASAFADIIGGFLAFGILHLHGVEGQAGWRWLFLIEGFITLVAGLLAFVLMPSSPTSTVSWFRGKEGWFTKLEEKIMVNRIIREDPSKSSMHNREPITLALLWKSIKDFDLWPIYALGITFQTPMSTPSAYLTLSLRGLGFDTFKTNLLVIPSKVLHVITMLGLTYAGEVFGELTYTALIGQIWALPFLIFMNLFDINELNKWLAWLVMTIFLSYPNAHPIQVGWNSRNSNAVRSRTVSAALYNMCVQTSGIISSNIYRKDDAPRYKRGNRALLSILIFNIFLYLSTKIYYVKRNAYRDRVWNSMTEDEKLAYLMTTTDEGNKRLDFRFAH</sequence>
<keyword evidence="2" id="KW-0813">Transport</keyword>
<protein>
    <recommendedName>
        <fullName evidence="10">Major facilitator superfamily (MFS) profile domain-containing protein</fullName>
    </recommendedName>
</protein>
<keyword evidence="4 7" id="KW-1133">Transmembrane helix</keyword>
<dbReference type="GO" id="GO:0016020">
    <property type="term" value="C:membrane"/>
    <property type="evidence" value="ECO:0007669"/>
    <property type="project" value="UniProtKB-SubCell"/>
</dbReference>
<gene>
    <name evidence="8" type="ORF">B7463_g12523</name>
</gene>
<feature type="compositionally biased region" description="Low complexity" evidence="6">
    <location>
        <begin position="43"/>
        <end position="58"/>
    </location>
</feature>
<dbReference type="PANTHER" id="PTHR43791">
    <property type="entry name" value="PERMEASE-RELATED"/>
    <property type="match status" value="1"/>
</dbReference>
<evidence type="ECO:0000256" key="6">
    <source>
        <dbReference type="SAM" id="MobiDB-lite"/>
    </source>
</evidence>
<feature type="region of interest" description="Disordered" evidence="6">
    <location>
        <begin position="1"/>
        <end position="30"/>
    </location>
</feature>
<evidence type="ECO:0000313" key="9">
    <source>
        <dbReference type="Proteomes" id="UP000258309"/>
    </source>
</evidence>
<feature type="region of interest" description="Disordered" evidence="6">
    <location>
        <begin position="78"/>
        <end position="105"/>
    </location>
</feature>
<dbReference type="SUPFAM" id="SSF103473">
    <property type="entry name" value="MFS general substrate transporter"/>
    <property type="match status" value="1"/>
</dbReference>
<feature type="transmembrane region" description="Helical" evidence="7">
    <location>
        <begin position="275"/>
        <end position="296"/>
    </location>
</feature>
<dbReference type="GO" id="GO:0022857">
    <property type="term" value="F:transmembrane transporter activity"/>
    <property type="evidence" value="ECO:0007669"/>
    <property type="project" value="TreeGrafter"/>
</dbReference>
<feature type="transmembrane region" description="Helical" evidence="7">
    <location>
        <begin position="479"/>
        <end position="497"/>
    </location>
</feature>
<dbReference type="Proteomes" id="UP000258309">
    <property type="component" value="Unassembled WGS sequence"/>
</dbReference>
<feature type="transmembrane region" description="Helical" evidence="7">
    <location>
        <begin position="308"/>
        <end position="327"/>
    </location>
</feature>
<feature type="non-terminal residue" evidence="8">
    <location>
        <position position="1"/>
    </location>
</feature>
<evidence type="ECO:0000256" key="4">
    <source>
        <dbReference type="ARBA" id="ARBA00022989"/>
    </source>
</evidence>
<feature type="transmembrane region" description="Helical" evidence="7">
    <location>
        <begin position="388"/>
        <end position="410"/>
    </location>
</feature>
<comment type="subcellular location">
    <subcellularLocation>
        <location evidence="1">Membrane</location>
        <topology evidence="1">Multi-pass membrane protein</topology>
    </subcellularLocation>
</comment>
<dbReference type="Gene3D" id="1.20.1250.20">
    <property type="entry name" value="MFS general substrate transporter like domains"/>
    <property type="match status" value="2"/>
</dbReference>
<feature type="region of interest" description="Disordered" evidence="6">
    <location>
        <begin position="43"/>
        <end position="65"/>
    </location>
</feature>
<evidence type="ECO:0000256" key="7">
    <source>
        <dbReference type="SAM" id="Phobius"/>
    </source>
</evidence>
<organism evidence="8 9">
    <name type="scientific">Scytalidium lignicola</name>
    <name type="common">Hyphomycete</name>
    <dbReference type="NCBI Taxonomy" id="5539"/>
    <lineage>
        <taxon>Eukaryota</taxon>
        <taxon>Fungi</taxon>
        <taxon>Dikarya</taxon>
        <taxon>Ascomycota</taxon>
        <taxon>Pezizomycotina</taxon>
        <taxon>Leotiomycetes</taxon>
        <taxon>Leotiomycetes incertae sedis</taxon>
        <taxon>Scytalidium</taxon>
    </lineage>
</organism>
<feature type="non-terminal residue" evidence="8">
    <location>
        <position position="607"/>
    </location>
</feature>
<keyword evidence="5 7" id="KW-0472">Membrane</keyword>
<evidence type="ECO:0000256" key="1">
    <source>
        <dbReference type="ARBA" id="ARBA00004141"/>
    </source>
</evidence>
<feature type="compositionally biased region" description="Low complexity" evidence="6">
    <location>
        <begin position="1"/>
        <end position="18"/>
    </location>
</feature>
<dbReference type="EMBL" id="NCSJ02000597">
    <property type="protein sequence ID" value="RFU23815.1"/>
    <property type="molecule type" value="Genomic_DNA"/>
</dbReference>
<dbReference type="OrthoDB" id="1935484at2759"/>